<sequence length="72" mass="8119">MIYASAYAFATIDANKKLRSTDLVALEYADLNLKNFLGMFLQSSSSFLLITVTVSYPMQFGMVFVLFIPSYE</sequence>
<proteinExistence type="predicted"/>
<gene>
    <name evidence="2" type="ORF">SLEP1_g51408</name>
</gene>
<organism evidence="2 3">
    <name type="scientific">Rubroshorea leprosula</name>
    <dbReference type="NCBI Taxonomy" id="152421"/>
    <lineage>
        <taxon>Eukaryota</taxon>
        <taxon>Viridiplantae</taxon>
        <taxon>Streptophyta</taxon>
        <taxon>Embryophyta</taxon>
        <taxon>Tracheophyta</taxon>
        <taxon>Spermatophyta</taxon>
        <taxon>Magnoliopsida</taxon>
        <taxon>eudicotyledons</taxon>
        <taxon>Gunneridae</taxon>
        <taxon>Pentapetalae</taxon>
        <taxon>rosids</taxon>
        <taxon>malvids</taxon>
        <taxon>Malvales</taxon>
        <taxon>Dipterocarpaceae</taxon>
        <taxon>Rubroshorea</taxon>
    </lineage>
</organism>
<dbReference type="EMBL" id="BPVZ01000178">
    <property type="protein sequence ID" value="GKV44209.1"/>
    <property type="molecule type" value="Genomic_DNA"/>
</dbReference>
<keyword evidence="3" id="KW-1185">Reference proteome</keyword>
<comment type="caution">
    <text evidence="2">The sequence shown here is derived from an EMBL/GenBank/DDBJ whole genome shotgun (WGS) entry which is preliminary data.</text>
</comment>
<evidence type="ECO:0000313" key="3">
    <source>
        <dbReference type="Proteomes" id="UP001054252"/>
    </source>
</evidence>
<reference evidence="2 3" key="1">
    <citation type="journal article" date="2021" name="Commun. Biol.">
        <title>The genome of Shorea leprosula (Dipterocarpaceae) highlights the ecological relevance of drought in aseasonal tropical rainforests.</title>
        <authorList>
            <person name="Ng K.K.S."/>
            <person name="Kobayashi M.J."/>
            <person name="Fawcett J.A."/>
            <person name="Hatakeyama M."/>
            <person name="Paape T."/>
            <person name="Ng C.H."/>
            <person name="Ang C.C."/>
            <person name="Tnah L.H."/>
            <person name="Lee C.T."/>
            <person name="Nishiyama T."/>
            <person name="Sese J."/>
            <person name="O'Brien M.J."/>
            <person name="Copetti D."/>
            <person name="Mohd Noor M.I."/>
            <person name="Ong R.C."/>
            <person name="Putra M."/>
            <person name="Sireger I.Z."/>
            <person name="Indrioko S."/>
            <person name="Kosugi Y."/>
            <person name="Izuno A."/>
            <person name="Isagi Y."/>
            <person name="Lee S.L."/>
            <person name="Shimizu K.K."/>
        </authorList>
    </citation>
    <scope>NUCLEOTIDE SEQUENCE [LARGE SCALE GENOMIC DNA]</scope>
    <source>
        <strain evidence="2">214</strain>
    </source>
</reference>
<evidence type="ECO:0000313" key="2">
    <source>
        <dbReference type="EMBL" id="GKV44209.1"/>
    </source>
</evidence>
<keyword evidence="1" id="KW-1133">Transmembrane helix</keyword>
<evidence type="ECO:0000256" key="1">
    <source>
        <dbReference type="SAM" id="Phobius"/>
    </source>
</evidence>
<keyword evidence="1" id="KW-0812">Transmembrane</keyword>
<feature type="transmembrane region" description="Helical" evidence="1">
    <location>
        <begin position="47"/>
        <end position="68"/>
    </location>
</feature>
<dbReference type="AlphaFoldDB" id="A0AAV5M339"/>
<protein>
    <submittedName>
        <fullName evidence="2">Uncharacterized protein</fullName>
    </submittedName>
</protein>
<keyword evidence="1" id="KW-0472">Membrane</keyword>
<dbReference type="Proteomes" id="UP001054252">
    <property type="component" value="Unassembled WGS sequence"/>
</dbReference>
<accession>A0AAV5M339</accession>
<name>A0AAV5M339_9ROSI</name>